<dbReference type="InterPro" id="IPR027417">
    <property type="entry name" value="P-loop_NTPase"/>
</dbReference>
<dbReference type="EnsemblMetazoa" id="Aqu2.1.31135_001">
    <property type="protein sequence ID" value="Aqu2.1.31135_001"/>
    <property type="gene ID" value="Aqu2.1.31135"/>
</dbReference>
<accession>A0A1X7UT19</accession>
<dbReference type="AlphaFoldDB" id="A0A1X7UT19"/>
<sequence length="108" mass="12044">MATGRIMALAGAIKASVEQLGFREIKKEQEAAITKLGRDFHKEYAKLGELRGFCPPHVHMKALATTASLTSRKKIIKTLGVNKPHMLVKCPYKNIIYSVKKTDDIDSF</sequence>
<reference evidence="1" key="1">
    <citation type="submission" date="2017-05" db="UniProtKB">
        <authorList>
            <consortium name="EnsemblMetazoa"/>
        </authorList>
    </citation>
    <scope>IDENTIFICATION</scope>
</reference>
<dbReference type="Gene3D" id="3.40.50.300">
    <property type="entry name" value="P-loop containing nucleotide triphosphate hydrolases"/>
    <property type="match status" value="1"/>
</dbReference>
<dbReference type="InParanoid" id="A0A1X7UT19"/>
<organism evidence="1">
    <name type="scientific">Amphimedon queenslandica</name>
    <name type="common">Sponge</name>
    <dbReference type="NCBI Taxonomy" id="400682"/>
    <lineage>
        <taxon>Eukaryota</taxon>
        <taxon>Metazoa</taxon>
        <taxon>Porifera</taxon>
        <taxon>Demospongiae</taxon>
        <taxon>Heteroscleromorpha</taxon>
        <taxon>Haplosclerida</taxon>
        <taxon>Niphatidae</taxon>
        <taxon>Amphimedon</taxon>
    </lineage>
</organism>
<evidence type="ECO:0000313" key="1">
    <source>
        <dbReference type="EnsemblMetazoa" id="Aqu2.1.31135_001"/>
    </source>
</evidence>
<proteinExistence type="predicted"/>
<name>A0A1X7UT19_AMPQE</name>
<dbReference type="OrthoDB" id="10261556at2759"/>
<protein>
    <submittedName>
        <fullName evidence="1">Uncharacterized protein</fullName>
    </submittedName>
</protein>